<accession>A0A067T1T3</accession>
<dbReference type="HOGENOM" id="CLU_1366335_0_0_1"/>
<dbReference type="AlphaFoldDB" id="A0A067T1T3"/>
<reference evidence="2" key="1">
    <citation type="journal article" date="2014" name="Proc. Natl. Acad. Sci. U.S.A.">
        <title>Extensive sampling of basidiomycete genomes demonstrates inadequacy of the white-rot/brown-rot paradigm for wood decay fungi.</title>
        <authorList>
            <person name="Riley R."/>
            <person name="Salamov A.A."/>
            <person name="Brown D.W."/>
            <person name="Nagy L.G."/>
            <person name="Floudas D."/>
            <person name="Held B.W."/>
            <person name="Levasseur A."/>
            <person name="Lombard V."/>
            <person name="Morin E."/>
            <person name="Otillar R."/>
            <person name="Lindquist E.A."/>
            <person name="Sun H."/>
            <person name="LaButti K.M."/>
            <person name="Schmutz J."/>
            <person name="Jabbour D."/>
            <person name="Luo H."/>
            <person name="Baker S.E."/>
            <person name="Pisabarro A.G."/>
            <person name="Walton J.D."/>
            <person name="Blanchette R.A."/>
            <person name="Henrissat B."/>
            <person name="Martin F."/>
            <person name="Cullen D."/>
            <person name="Hibbett D.S."/>
            <person name="Grigoriev I.V."/>
        </authorList>
    </citation>
    <scope>NUCLEOTIDE SEQUENCE [LARGE SCALE GENOMIC DNA]</scope>
    <source>
        <strain evidence="2">CBS 339.88</strain>
    </source>
</reference>
<dbReference type="EMBL" id="KL142379">
    <property type="protein sequence ID" value="KDR76292.1"/>
    <property type="molecule type" value="Genomic_DNA"/>
</dbReference>
<dbReference type="Proteomes" id="UP000027222">
    <property type="component" value="Unassembled WGS sequence"/>
</dbReference>
<protein>
    <submittedName>
        <fullName evidence="1">Uncharacterized protein</fullName>
    </submittedName>
</protein>
<name>A0A067T1T3_GALM3</name>
<proteinExistence type="predicted"/>
<keyword evidence="2" id="KW-1185">Reference proteome</keyword>
<evidence type="ECO:0000313" key="1">
    <source>
        <dbReference type="EMBL" id="KDR76292.1"/>
    </source>
</evidence>
<organism evidence="1 2">
    <name type="scientific">Galerina marginata (strain CBS 339.88)</name>
    <dbReference type="NCBI Taxonomy" id="685588"/>
    <lineage>
        <taxon>Eukaryota</taxon>
        <taxon>Fungi</taxon>
        <taxon>Dikarya</taxon>
        <taxon>Basidiomycota</taxon>
        <taxon>Agaricomycotina</taxon>
        <taxon>Agaricomycetes</taxon>
        <taxon>Agaricomycetidae</taxon>
        <taxon>Agaricales</taxon>
        <taxon>Agaricineae</taxon>
        <taxon>Strophariaceae</taxon>
        <taxon>Galerina</taxon>
    </lineage>
</organism>
<evidence type="ECO:0000313" key="2">
    <source>
        <dbReference type="Proteomes" id="UP000027222"/>
    </source>
</evidence>
<gene>
    <name evidence="1" type="ORF">GALMADRAFT_473372</name>
</gene>
<sequence length="200" mass="23012">MLIFYPLTAPRSLSLFSTLLKATTIMGRTSAAHNLGPFKEMRSTLSTFASLAIIAMLSTPVLSVPVPVPVYGQCGPDLEWFNGLRGWIHLYLSDSILLTMLASRRFFNHSNRWWCIDLSRRTRSDVHVLYRSTPSSDNVTRYTLSSFYNMFITRKIGQIRKLRLHQSHWALFRHFGRYLGLVTRYNLQISSVHTVALRVT</sequence>